<reference evidence="1 2" key="1">
    <citation type="submission" date="2017-07" db="EMBL/GenBank/DDBJ databases">
        <title>Isolation and whole genome analysis of endospore-forming bacteria from heroin.</title>
        <authorList>
            <person name="Kalinowski J."/>
            <person name="Ahrens B."/>
            <person name="Al-Dilaimi A."/>
            <person name="Winkler A."/>
            <person name="Wibberg D."/>
            <person name="Schleenbecker U."/>
            <person name="Ruckert C."/>
            <person name="Wolfel R."/>
            <person name="Grass G."/>
        </authorList>
    </citation>
    <scope>NUCLEOTIDE SEQUENCE [LARGE SCALE GENOMIC DNA]</scope>
    <source>
        <strain evidence="1 2">7539</strain>
    </source>
</reference>
<evidence type="ECO:0000313" key="1">
    <source>
        <dbReference type="EMBL" id="PAE87738.1"/>
    </source>
</evidence>
<dbReference type="EMBL" id="NPCC01000029">
    <property type="protein sequence ID" value="PAE87738.1"/>
    <property type="molecule type" value="Genomic_DNA"/>
</dbReference>
<organism evidence="1 2">
    <name type="scientific">Shouchella clausii</name>
    <name type="common">Alkalihalobacillus clausii</name>
    <dbReference type="NCBI Taxonomy" id="79880"/>
    <lineage>
        <taxon>Bacteria</taxon>
        <taxon>Bacillati</taxon>
        <taxon>Bacillota</taxon>
        <taxon>Bacilli</taxon>
        <taxon>Bacillales</taxon>
        <taxon>Bacillaceae</taxon>
        <taxon>Shouchella</taxon>
    </lineage>
</organism>
<accession>A0A268NWD8</accession>
<name>A0A268NWD8_SHOCL</name>
<dbReference type="AlphaFoldDB" id="A0A268NWD8"/>
<dbReference type="Proteomes" id="UP000216207">
    <property type="component" value="Unassembled WGS sequence"/>
</dbReference>
<protein>
    <submittedName>
        <fullName evidence="1">Uncharacterized protein</fullName>
    </submittedName>
</protein>
<sequence>MEKSAIKFRVEYEITPIRFVDVFCPSCKDGFDARGNGMRDDGGEIYDEVDLNFSVFKCPKCALDFSTRGKEIEIEAE</sequence>
<comment type="caution">
    <text evidence="1">The sequence shown here is derived from an EMBL/GenBank/DDBJ whole genome shotgun (WGS) entry which is preliminary data.</text>
</comment>
<evidence type="ECO:0000313" key="2">
    <source>
        <dbReference type="Proteomes" id="UP000216207"/>
    </source>
</evidence>
<gene>
    <name evidence="1" type="ORF">CHH72_16545</name>
</gene>
<proteinExistence type="predicted"/>